<sequence>MQRTRRNLLTAGAVVCLTGCLDVEGVTYPDEPAPNESDPDGGMAPDDDPADDPADDNPGPHSELAAATRSIVDDTIWFAVSYPSAIDTYREATADVLTAIESVRESIDGQTDPTVSMAEQLETAGYDAAERAAAALEPHFKPAGLVQARTDNHIPVLTRFARRNDADRFVEELERMHLSFFQIQTPIYIGRRFSRDPIHNRLLQRLVPGAPDKVLAELAAPGYRQFSTLAYQPYSEESETYLPTFTDEALPKERRETLREQLGPVIQTNGRTAELFVTIASRPNPASRRGAAFRGPPGNLDGVSVYVQRYSSAERASKRLDAVLEAGETEGREPIVPETNASDDAIAWHRYYHREAGSTRTDLDDFPGVQYGYLLQAGEFLLATGFSGDAWEERPQWQGRLVDAWVGT</sequence>
<keyword evidence="3" id="KW-1185">Reference proteome</keyword>
<evidence type="ECO:0000313" key="2">
    <source>
        <dbReference type="EMBL" id="PAU84926.1"/>
    </source>
</evidence>
<dbReference type="OrthoDB" id="304708at2157"/>
<reference evidence="2 3" key="1">
    <citation type="submission" date="2017-08" db="EMBL/GenBank/DDBJ databases">
        <title>The strain WRN001 was isolated from Binhai saline alkaline soil, Tianjin, China.</title>
        <authorList>
            <person name="Liu D."/>
            <person name="Zhang G."/>
        </authorList>
    </citation>
    <scope>NUCLEOTIDE SEQUENCE [LARGE SCALE GENOMIC DNA]</scope>
    <source>
        <strain evidence="2 3">WN019</strain>
    </source>
</reference>
<proteinExistence type="predicted"/>
<accession>A0A2A2FHK3</accession>
<organism evidence="2 3">
    <name type="scientific">Halorubrum salipaludis</name>
    <dbReference type="NCBI Taxonomy" id="2032630"/>
    <lineage>
        <taxon>Archaea</taxon>
        <taxon>Methanobacteriati</taxon>
        <taxon>Methanobacteriota</taxon>
        <taxon>Stenosarchaea group</taxon>
        <taxon>Halobacteria</taxon>
        <taxon>Halobacteriales</taxon>
        <taxon>Haloferacaceae</taxon>
        <taxon>Halorubrum</taxon>
    </lineage>
</organism>
<dbReference type="AlphaFoldDB" id="A0A2A2FHK3"/>
<evidence type="ECO:0000256" key="1">
    <source>
        <dbReference type="SAM" id="MobiDB-lite"/>
    </source>
</evidence>
<protein>
    <submittedName>
        <fullName evidence="2">Uncharacterized protein</fullName>
    </submittedName>
</protein>
<gene>
    <name evidence="2" type="ORF">CK500_05280</name>
</gene>
<dbReference type="EMBL" id="NSKC01000002">
    <property type="protein sequence ID" value="PAU84926.1"/>
    <property type="molecule type" value="Genomic_DNA"/>
</dbReference>
<evidence type="ECO:0000313" key="3">
    <source>
        <dbReference type="Proteomes" id="UP000218083"/>
    </source>
</evidence>
<feature type="region of interest" description="Disordered" evidence="1">
    <location>
        <begin position="27"/>
        <end position="63"/>
    </location>
</feature>
<dbReference type="RefSeq" id="WP_095636198.1">
    <property type="nucleotide sequence ID" value="NZ_NSKC01000002.1"/>
</dbReference>
<name>A0A2A2FHK3_9EURY</name>
<comment type="caution">
    <text evidence="2">The sequence shown here is derived from an EMBL/GenBank/DDBJ whole genome shotgun (WGS) entry which is preliminary data.</text>
</comment>
<feature type="compositionally biased region" description="Acidic residues" evidence="1">
    <location>
        <begin position="45"/>
        <end position="55"/>
    </location>
</feature>
<dbReference type="Proteomes" id="UP000218083">
    <property type="component" value="Unassembled WGS sequence"/>
</dbReference>